<evidence type="ECO:0000313" key="2">
    <source>
        <dbReference type="Proteomes" id="UP000092154"/>
    </source>
</evidence>
<feature type="non-terminal residue" evidence="1">
    <location>
        <position position="85"/>
    </location>
</feature>
<name>A0A1B7MGG4_9AGAM</name>
<dbReference type="STRING" id="1314800.A0A1B7MGG4"/>
<dbReference type="InterPro" id="IPR032567">
    <property type="entry name" value="RTL1-rel"/>
</dbReference>
<keyword evidence="2" id="KW-1185">Reference proteome</keyword>
<dbReference type="EMBL" id="KV449289">
    <property type="protein sequence ID" value="OAX31690.1"/>
    <property type="molecule type" value="Genomic_DNA"/>
</dbReference>
<dbReference type="InterPro" id="IPR043502">
    <property type="entry name" value="DNA/RNA_pol_sf"/>
</dbReference>
<dbReference type="InParanoid" id="A0A1B7MGG4"/>
<dbReference type="OrthoDB" id="2665437at2759"/>
<accession>A0A1B7MGG4</accession>
<organism evidence="1 2">
    <name type="scientific">Rhizopogon vinicolor AM-OR11-026</name>
    <dbReference type="NCBI Taxonomy" id="1314800"/>
    <lineage>
        <taxon>Eukaryota</taxon>
        <taxon>Fungi</taxon>
        <taxon>Dikarya</taxon>
        <taxon>Basidiomycota</taxon>
        <taxon>Agaricomycotina</taxon>
        <taxon>Agaricomycetes</taxon>
        <taxon>Agaricomycetidae</taxon>
        <taxon>Boletales</taxon>
        <taxon>Suillineae</taxon>
        <taxon>Rhizopogonaceae</taxon>
        <taxon>Rhizopogon</taxon>
    </lineage>
</organism>
<dbReference type="Gene3D" id="3.10.10.10">
    <property type="entry name" value="HIV Type 1 Reverse Transcriptase, subunit A, domain 1"/>
    <property type="match status" value="1"/>
</dbReference>
<sequence length="85" mass="10098">PQRKKWDHKIDFKDNDDLPKKAKTYPLSPLEMEHLQKRLKQEYALGRLSDSESPIAVPFFFIPKKDGKLRPVMDYQQLNEKTVKN</sequence>
<dbReference type="SUPFAM" id="SSF56672">
    <property type="entry name" value="DNA/RNA polymerases"/>
    <property type="match status" value="1"/>
</dbReference>
<evidence type="ECO:0000313" key="1">
    <source>
        <dbReference type="EMBL" id="OAX31690.1"/>
    </source>
</evidence>
<dbReference type="PANTHER" id="PTHR15503:SF22">
    <property type="entry name" value="TRANSPOSON TY3-I GAG POLYPROTEIN"/>
    <property type="match status" value="1"/>
</dbReference>
<gene>
    <name evidence="1" type="ORF">K503DRAFT_655963</name>
</gene>
<dbReference type="Proteomes" id="UP000092154">
    <property type="component" value="Unassembled WGS sequence"/>
</dbReference>
<proteinExistence type="predicted"/>
<dbReference type="PANTHER" id="PTHR15503">
    <property type="entry name" value="LDOC1 RELATED"/>
    <property type="match status" value="1"/>
</dbReference>
<reference evidence="1 2" key="1">
    <citation type="submission" date="2016-06" db="EMBL/GenBank/DDBJ databases">
        <title>Comparative genomics of the ectomycorrhizal sister species Rhizopogon vinicolor and Rhizopogon vesiculosus (Basidiomycota: Boletales) reveals a divergence of the mating type B locus.</title>
        <authorList>
            <consortium name="DOE Joint Genome Institute"/>
            <person name="Mujic A.B."/>
            <person name="Kuo A."/>
            <person name="Tritt A."/>
            <person name="Lipzen A."/>
            <person name="Chen C."/>
            <person name="Johnson J."/>
            <person name="Sharma A."/>
            <person name="Barry K."/>
            <person name="Grigoriev I.V."/>
            <person name="Spatafora J.W."/>
        </authorList>
    </citation>
    <scope>NUCLEOTIDE SEQUENCE [LARGE SCALE GENOMIC DNA]</scope>
    <source>
        <strain evidence="1 2">AM-OR11-026</strain>
    </source>
</reference>
<dbReference type="AlphaFoldDB" id="A0A1B7MGG4"/>
<feature type="non-terminal residue" evidence="1">
    <location>
        <position position="1"/>
    </location>
</feature>
<protein>
    <submittedName>
        <fullName evidence="1">DNA/RNA polymerase</fullName>
    </submittedName>
</protein>